<organism evidence="1 2">
    <name type="scientific">Dentiscutata erythropus</name>
    <dbReference type="NCBI Taxonomy" id="1348616"/>
    <lineage>
        <taxon>Eukaryota</taxon>
        <taxon>Fungi</taxon>
        <taxon>Fungi incertae sedis</taxon>
        <taxon>Mucoromycota</taxon>
        <taxon>Glomeromycotina</taxon>
        <taxon>Glomeromycetes</taxon>
        <taxon>Diversisporales</taxon>
        <taxon>Gigasporaceae</taxon>
        <taxon>Dentiscutata</taxon>
    </lineage>
</organism>
<reference evidence="1" key="1">
    <citation type="submission" date="2021-06" db="EMBL/GenBank/DDBJ databases">
        <authorList>
            <person name="Kallberg Y."/>
            <person name="Tangrot J."/>
            <person name="Rosling A."/>
        </authorList>
    </citation>
    <scope>NUCLEOTIDE SEQUENCE</scope>
    <source>
        <strain evidence="1">MA453B</strain>
    </source>
</reference>
<evidence type="ECO:0000313" key="2">
    <source>
        <dbReference type="Proteomes" id="UP000789405"/>
    </source>
</evidence>
<accession>A0A9N9NRD8</accession>
<comment type="caution">
    <text evidence="1">The sequence shown here is derived from an EMBL/GenBank/DDBJ whole genome shotgun (WGS) entry which is preliminary data.</text>
</comment>
<gene>
    <name evidence="1" type="ORF">DERYTH_LOCUS17412</name>
</gene>
<dbReference type="InterPro" id="IPR021109">
    <property type="entry name" value="Peptidase_aspartic_dom_sf"/>
</dbReference>
<dbReference type="AlphaFoldDB" id="A0A9N9NRD8"/>
<keyword evidence="2" id="KW-1185">Reference proteome</keyword>
<dbReference type="SUPFAM" id="SSF50630">
    <property type="entry name" value="Acid proteases"/>
    <property type="match status" value="1"/>
</dbReference>
<protein>
    <submittedName>
        <fullName evidence="1">10755_t:CDS:1</fullName>
    </submittedName>
</protein>
<proteinExistence type="predicted"/>
<feature type="non-terminal residue" evidence="1">
    <location>
        <position position="1"/>
    </location>
</feature>
<dbReference type="EMBL" id="CAJVPY010016391">
    <property type="protein sequence ID" value="CAG8756738.1"/>
    <property type="molecule type" value="Genomic_DNA"/>
</dbReference>
<sequence>MAEHLIPHPPSYIPPPACNITLNNLQSEYEYARKNWVTHTLTHKLLDNVTLDALQSKHKKRDFNVTFDIFHDPTVWTALVQIGTLAQGVALLYDLENKSSYVESTKYLINVNDFNLNQSYTFGMVDNLDYLLAEDFTITGVFGLGYEKDCDSTKCTTFNSFLKSKEFIQNGGLVIFGGYLSSMAISNIIWLPLVDQGAAAGFLISGRHFSVYESFPAVLSNSNDRIVFSVEFANKLTEL</sequence>
<evidence type="ECO:0000313" key="1">
    <source>
        <dbReference type="EMBL" id="CAG8756738.1"/>
    </source>
</evidence>
<dbReference type="Proteomes" id="UP000789405">
    <property type="component" value="Unassembled WGS sequence"/>
</dbReference>
<dbReference type="Gene3D" id="2.40.70.10">
    <property type="entry name" value="Acid Proteases"/>
    <property type="match status" value="1"/>
</dbReference>
<name>A0A9N9NRD8_9GLOM</name>